<gene>
    <name evidence="5" type="ORF">M7I_5084</name>
</gene>
<sequence length="259" mass="29813">MGPIPYETLQEWKQQVNTLNDPFISGIPKIELHVHIEGTLTPELRFKLAQRNNIHLHSKRLNKTFNTLDELKEMYNLLQPRSIKGANQISAFFDAYYGGMEALRTESDFYELAMDYFEKAARMNVRYCIGLDGNEYNRPPSIFEPLSLRARNDGFKITCHCDVTQKDTHEHIRQVAECVGGSGADRLDHGLDAAERPELASLIKEKGNLKLLRLKAGFTDEEIEKVELDSVEMCWAGEDVKREIREEIRRFCEKSTSET</sequence>
<reference evidence="5 6" key="1">
    <citation type="journal article" date="2012" name="Eukaryot. Cell">
        <title>Genome sequence of the fungus Glarea lozoyensis: the first genome sequence of a species from the Helotiaceae family.</title>
        <authorList>
            <person name="Youssar L."/>
            <person name="Gruening B.A."/>
            <person name="Erxleben A."/>
            <person name="Guenther S."/>
            <person name="Huettel W."/>
        </authorList>
    </citation>
    <scope>NUCLEOTIDE SEQUENCE [LARGE SCALE GENOMIC DNA]</scope>
    <source>
        <strain evidence="6">ATCC 74030 / MF5533</strain>
    </source>
</reference>
<dbReference type="Proteomes" id="UP000005446">
    <property type="component" value="Unassembled WGS sequence"/>
</dbReference>
<evidence type="ECO:0000313" key="6">
    <source>
        <dbReference type="Proteomes" id="UP000005446"/>
    </source>
</evidence>
<dbReference type="InterPro" id="IPR032466">
    <property type="entry name" value="Metal_Hydrolase"/>
</dbReference>
<dbReference type="PANTHER" id="PTHR43114:SF7">
    <property type="entry name" value="ADENOSINE DEAMINASE DOMAIN-CONTAINING PROTEIN"/>
    <property type="match status" value="1"/>
</dbReference>
<evidence type="ECO:0000313" key="5">
    <source>
        <dbReference type="EMBL" id="EHK99084.1"/>
    </source>
</evidence>
<comment type="caution">
    <text evidence="5">The sequence shown here is derived from an EMBL/GenBank/DDBJ whole genome shotgun (WGS) entry which is preliminary data.</text>
</comment>
<dbReference type="GO" id="GO:0006146">
    <property type="term" value="P:adenine catabolic process"/>
    <property type="evidence" value="ECO:0007669"/>
    <property type="project" value="TreeGrafter"/>
</dbReference>
<protein>
    <submittedName>
        <fullName evidence="5">Putative Uncharacterized deaminase</fullName>
    </submittedName>
</protein>
<dbReference type="HOGENOM" id="CLU_1073836_0_0_1"/>
<evidence type="ECO:0000256" key="1">
    <source>
        <dbReference type="ARBA" id="ARBA00001947"/>
    </source>
</evidence>
<dbReference type="OrthoDB" id="272271at2759"/>
<dbReference type="InterPro" id="IPR006330">
    <property type="entry name" value="Ado/ade_deaminase"/>
</dbReference>
<keyword evidence="6" id="KW-1185">Reference proteome</keyword>
<dbReference type="AlphaFoldDB" id="H0EQX5"/>
<dbReference type="InterPro" id="IPR001365">
    <property type="entry name" value="A_deaminase_dom"/>
</dbReference>
<dbReference type="GO" id="GO:0005829">
    <property type="term" value="C:cytosol"/>
    <property type="evidence" value="ECO:0007669"/>
    <property type="project" value="TreeGrafter"/>
</dbReference>
<name>H0EQX5_GLAL7</name>
<dbReference type="Gene3D" id="3.20.20.140">
    <property type="entry name" value="Metal-dependent hydrolases"/>
    <property type="match status" value="2"/>
</dbReference>
<dbReference type="InParanoid" id="H0EQX5"/>
<evidence type="ECO:0000259" key="4">
    <source>
        <dbReference type="Pfam" id="PF00962"/>
    </source>
</evidence>
<dbReference type="GO" id="GO:0043103">
    <property type="term" value="P:hypoxanthine salvage"/>
    <property type="evidence" value="ECO:0007669"/>
    <property type="project" value="TreeGrafter"/>
</dbReference>
<feature type="domain" description="Adenosine deaminase" evidence="4">
    <location>
        <begin position="28"/>
        <end position="127"/>
    </location>
</feature>
<accession>H0EQX5</accession>
<proteinExistence type="predicted"/>
<comment type="cofactor">
    <cofactor evidence="1">
        <name>Zn(2+)</name>
        <dbReference type="ChEBI" id="CHEBI:29105"/>
    </cofactor>
</comment>
<evidence type="ECO:0000256" key="3">
    <source>
        <dbReference type="ARBA" id="ARBA00022801"/>
    </source>
</evidence>
<dbReference type="Pfam" id="PF00962">
    <property type="entry name" value="A_deaminase"/>
    <property type="match status" value="1"/>
</dbReference>
<dbReference type="PANTHER" id="PTHR43114">
    <property type="entry name" value="ADENINE DEAMINASE"/>
    <property type="match status" value="1"/>
</dbReference>
<dbReference type="SUPFAM" id="SSF51556">
    <property type="entry name" value="Metallo-dependent hydrolases"/>
    <property type="match status" value="1"/>
</dbReference>
<keyword evidence="2" id="KW-0479">Metal-binding</keyword>
<evidence type="ECO:0000256" key="2">
    <source>
        <dbReference type="ARBA" id="ARBA00022723"/>
    </source>
</evidence>
<dbReference type="EMBL" id="AGUE01000129">
    <property type="protein sequence ID" value="EHK99084.1"/>
    <property type="molecule type" value="Genomic_DNA"/>
</dbReference>
<dbReference type="GO" id="GO:0046872">
    <property type="term" value="F:metal ion binding"/>
    <property type="evidence" value="ECO:0007669"/>
    <property type="project" value="UniProtKB-KW"/>
</dbReference>
<dbReference type="GO" id="GO:0000034">
    <property type="term" value="F:adenine deaminase activity"/>
    <property type="evidence" value="ECO:0007669"/>
    <property type="project" value="TreeGrafter"/>
</dbReference>
<organism evidence="5 6">
    <name type="scientific">Glarea lozoyensis (strain ATCC 74030 / MF5533)</name>
    <dbReference type="NCBI Taxonomy" id="1104152"/>
    <lineage>
        <taxon>Eukaryota</taxon>
        <taxon>Fungi</taxon>
        <taxon>Dikarya</taxon>
        <taxon>Ascomycota</taxon>
        <taxon>Pezizomycotina</taxon>
        <taxon>Leotiomycetes</taxon>
        <taxon>Helotiales</taxon>
        <taxon>Helotiaceae</taxon>
        <taxon>Glarea</taxon>
    </lineage>
</organism>
<keyword evidence="3" id="KW-0378">Hydrolase</keyword>